<keyword evidence="7" id="KW-1185">Reference proteome</keyword>
<protein>
    <submittedName>
        <fullName evidence="6">Regulatory protein, tetR family</fullName>
    </submittedName>
</protein>
<dbReference type="AlphaFoldDB" id="A0A1K1SU74"/>
<dbReference type="InterPro" id="IPR001647">
    <property type="entry name" value="HTH_TetR"/>
</dbReference>
<dbReference type="Pfam" id="PF13305">
    <property type="entry name" value="TetR_C_33"/>
    <property type="match status" value="1"/>
</dbReference>
<dbReference type="InterPro" id="IPR036271">
    <property type="entry name" value="Tet_transcr_reg_TetR-rel_C_sf"/>
</dbReference>
<sequence>MNQRERRVRDRAERGRRIVTAARELAEAEGWDAVTTRRLAALIEYSQPVLYSHFPGGKDAIMAAAALEGFAELAAVLAAARDGGLAGVVRAYVEFAFEKPALYDAMFTLASELPFAQDDTPAVMKEAFAGLFAVVEPVARGESAGALTEVFWGALHGLVTLDRGRRLSPDHRDERLALVVERFGARAD</sequence>
<keyword evidence="3" id="KW-0804">Transcription</keyword>
<name>A0A1K1SU74_9PSEU</name>
<evidence type="ECO:0000259" key="4">
    <source>
        <dbReference type="Pfam" id="PF00440"/>
    </source>
</evidence>
<dbReference type="Pfam" id="PF00440">
    <property type="entry name" value="TetR_N"/>
    <property type="match status" value="1"/>
</dbReference>
<dbReference type="EMBL" id="FPJG01000006">
    <property type="protein sequence ID" value="SFW87788.1"/>
    <property type="molecule type" value="Genomic_DNA"/>
</dbReference>
<evidence type="ECO:0000313" key="6">
    <source>
        <dbReference type="EMBL" id="SFW87788.1"/>
    </source>
</evidence>
<dbReference type="PANTHER" id="PTHR30055">
    <property type="entry name" value="HTH-TYPE TRANSCRIPTIONAL REGULATOR RUTR"/>
    <property type="match status" value="1"/>
</dbReference>
<dbReference type="InterPro" id="IPR025996">
    <property type="entry name" value="MT1864/Rv1816-like_C"/>
</dbReference>
<dbReference type="InterPro" id="IPR009057">
    <property type="entry name" value="Homeodomain-like_sf"/>
</dbReference>
<dbReference type="SUPFAM" id="SSF48498">
    <property type="entry name" value="Tetracyclin repressor-like, C-terminal domain"/>
    <property type="match status" value="1"/>
</dbReference>
<gene>
    <name evidence="6" type="ORF">SAMN04489730_6768</name>
</gene>
<dbReference type="GO" id="GO:0003700">
    <property type="term" value="F:DNA-binding transcription factor activity"/>
    <property type="evidence" value="ECO:0007669"/>
    <property type="project" value="TreeGrafter"/>
</dbReference>
<dbReference type="RefSeq" id="WP_072480053.1">
    <property type="nucleotide sequence ID" value="NZ_FPJG01000006.1"/>
</dbReference>
<dbReference type="PANTHER" id="PTHR30055:SF234">
    <property type="entry name" value="HTH-TYPE TRANSCRIPTIONAL REGULATOR BETI"/>
    <property type="match status" value="1"/>
</dbReference>
<dbReference type="GO" id="GO:0000976">
    <property type="term" value="F:transcription cis-regulatory region binding"/>
    <property type="evidence" value="ECO:0007669"/>
    <property type="project" value="TreeGrafter"/>
</dbReference>
<reference evidence="7" key="1">
    <citation type="submission" date="2016-11" db="EMBL/GenBank/DDBJ databases">
        <authorList>
            <person name="Varghese N."/>
            <person name="Submissions S."/>
        </authorList>
    </citation>
    <scope>NUCLEOTIDE SEQUENCE [LARGE SCALE GENOMIC DNA]</scope>
    <source>
        <strain evidence="7">DSM 44671</strain>
    </source>
</reference>
<evidence type="ECO:0000256" key="2">
    <source>
        <dbReference type="ARBA" id="ARBA00023125"/>
    </source>
</evidence>
<evidence type="ECO:0000256" key="1">
    <source>
        <dbReference type="ARBA" id="ARBA00023015"/>
    </source>
</evidence>
<keyword evidence="1" id="KW-0805">Transcription regulation</keyword>
<accession>A0A1K1SU74</accession>
<evidence type="ECO:0000313" key="7">
    <source>
        <dbReference type="Proteomes" id="UP000182740"/>
    </source>
</evidence>
<organism evidence="6 7">
    <name type="scientific">Amycolatopsis australiensis</name>
    <dbReference type="NCBI Taxonomy" id="546364"/>
    <lineage>
        <taxon>Bacteria</taxon>
        <taxon>Bacillati</taxon>
        <taxon>Actinomycetota</taxon>
        <taxon>Actinomycetes</taxon>
        <taxon>Pseudonocardiales</taxon>
        <taxon>Pseudonocardiaceae</taxon>
        <taxon>Amycolatopsis</taxon>
    </lineage>
</organism>
<feature type="domain" description="HTH-type transcriptional regulator MT1864/Rv1816-like C-terminal" evidence="5">
    <location>
        <begin position="85"/>
        <end position="182"/>
    </location>
</feature>
<dbReference type="InterPro" id="IPR050109">
    <property type="entry name" value="HTH-type_TetR-like_transc_reg"/>
</dbReference>
<keyword evidence="2" id="KW-0238">DNA-binding</keyword>
<feature type="domain" description="HTH tetR-type" evidence="4">
    <location>
        <begin position="18"/>
        <end position="65"/>
    </location>
</feature>
<dbReference type="Gene3D" id="1.10.357.10">
    <property type="entry name" value="Tetracycline Repressor, domain 2"/>
    <property type="match status" value="1"/>
</dbReference>
<evidence type="ECO:0000259" key="5">
    <source>
        <dbReference type="Pfam" id="PF13305"/>
    </source>
</evidence>
<evidence type="ECO:0000256" key="3">
    <source>
        <dbReference type="ARBA" id="ARBA00023163"/>
    </source>
</evidence>
<dbReference type="Proteomes" id="UP000182740">
    <property type="component" value="Unassembled WGS sequence"/>
</dbReference>
<dbReference type="STRING" id="546364.SAMN04489730_6768"/>
<dbReference type="SUPFAM" id="SSF46689">
    <property type="entry name" value="Homeodomain-like"/>
    <property type="match status" value="1"/>
</dbReference>
<proteinExistence type="predicted"/>